<protein>
    <submittedName>
        <fullName evidence="1">Uncharacterized protein</fullName>
    </submittedName>
</protein>
<evidence type="ECO:0000313" key="1">
    <source>
        <dbReference type="EMBL" id="KAJ7997249.1"/>
    </source>
</evidence>
<accession>A0ACC2G0R7</accession>
<dbReference type="Proteomes" id="UP001157502">
    <property type="component" value="Chromosome 19"/>
</dbReference>
<evidence type="ECO:0000313" key="2">
    <source>
        <dbReference type="Proteomes" id="UP001157502"/>
    </source>
</evidence>
<sequence length="210" mass="22093">MYSSSGCGETTEPGNHFKQPSALCGSPKQSSPPSPSSTLQSPGPHGAAGLESVCPSVIVMLWKNKPPLTASILTRASWPAVGTNGCFLRGENPCGPPAVVPALGAARRDKSPSHRWRDTPGLRRAAVFPCLPNANAIIAVAMEIECVKRQAVAAVFGHACAARPRRERHGKRTPHAPTAIPAVSHGQQPSAGINPPHWSALTYRSVTHSR</sequence>
<organism evidence="1 2">
    <name type="scientific">Dallia pectoralis</name>
    <name type="common">Alaska blackfish</name>
    <dbReference type="NCBI Taxonomy" id="75939"/>
    <lineage>
        <taxon>Eukaryota</taxon>
        <taxon>Metazoa</taxon>
        <taxon>Chordata</taxon>
        <taxon>Craniata</taxon>
        <taxon>Vertebrata</taxon>
        <taxon>Euteleostomi</taxon>
        <taxon>Actinopterygii</taxon>
        <taxon>Neopterygii</taxon>
        <taxon>Teleostei</taxon>
        <taxon>Protacanthopterygii</taxon>
        <taxon>Esociformes</taxon>
        <taxon>Umbridae</taxon>
        <taxon>Dallia</taxon>
    </lineage>
</organism>
<name>A0ACC2G0R7_DALPE</name>
<keyword evidence="2" id="KW-1185">Reference proteome</keyword>
<reference evidence="1" key="1">
    <citation type="submission" date="2021-05" db="EMBL/GenBank/DDBJ databases">
        <authorList>
            <person name="Pan Q."/>
            <person name="Jouanno E."/>
            <person name="Zahm M."/>
            <person name="Klopp C."/>
            <person name="Cabau C."/>
            <person name="Louis A."/>
            <person name="Berthelot C."/>
            <person name="Parey E."/>
            <person name="Roest Crollius H."/>
            <person name="Montfort J."/>
            <person name="Robinson-Rechavi M."/>
            <person name="Bouchez O."/>
            <person name="Lampietro C."/>
            <person name="Lopez Roques C."/>
            <person name="Donnadieu C."/>
            <person name="Postlethwait J."/>
            <person name="Bobe J."/>
            <person name="Dillon D."/>
            <person name="Chandos A."/>
            <person name="von Hippel F."/>
            <person name="Guiguen Y."/>
        </authorList>
    </citation>
    <scope>NUCLEOTIDE SEQUENCE</scope>
    <source>
        <strain evidence="1">YG-Jan2019</strain>
    </source>
</reference>
<comment type="caution">
    <text evidence="1">The sequence shown here is derived from an EMBL/GenBank/DDBJ whole genome shotgun (WGS) entry which is preliminary data.</text>
</comment>
<gene>
    <name evidence="1" type="ORF">DPEC_G00227020</name>
</gene>
<proteinExistence type="predicted"/>
<dbReference type="EMBL" id="CM055746">
    <property type="protein sequence ID" value="KAJ7997249.1"/>
    <property type="molecule type" value="Genomic_DNA"/>
</dbReference>